<dbReference type="PANTHER" id="PTHR24217:SF9">
    <property type="entry name" value="SYNAPTOPODIN-2"/>
    <property type="match status" value="1"/>
</dbReference>
<comment type="similarity">
    <text evidence="4">Belongs to the synaptopodin family.</text>
</comment>
<dbReference type="GO" id="GO:0015629">
    <property type="term" value="C:actin cytoskeleton"/>
    <property type="evidence" value="ECO:0007669"/>
    <property type="project" value="TreeGrafter"/>
</dbReference>
<evidence type="ECO:0000256" key="3">
    <source>
        <dbReference type="ARBA" id="ARBA00022553"/>
    </source>
</evidence>
<organism evidence="7 8">
    <name type="scientific">Scleropages formosus</name>
    <name type="common">Asian bonytongue</name>
    <name type="synonym">Osteoglossum formosum</name>
    <dbReference type="NCBI Taxonomy" id="113540"/>
    <lineage>
        <taxon>Eukaryota</taxon>
        <taxon>Metazoa</taxon>
        <taxon>Chordata</taxon>
        <taxon>Craniata</taxon>
        <taxon>Vertebrata</taxon>
        <taxon>Euteleostomi</taxon>
        <taxon>Actinopterygii</taxon>
        <taxon>Neopterygii</taxon>
        <taxon>Teleostei</taxon>
        <taxon>Osteoglossocephala</taxon>
        <taxon>Osteoglossomorpha</taxon>
        <taxon>Osteoglossiformes</taxon>
        <taxon>Osteoglossidae</taxon>
        <taxon>Scleropages</taxon>
    </lineage>
</organism>
<protein>
    <submittedName>
        <fullName evidence="7">Synaptopodin-2-like</fullName>
    </submittedName>
</protein>
<evidence type="ECO:0000256" key="1">
    <source>
        <dbReference type="ARBA" id="ARBA00004496"/>
    </source>
</evidence>
<feature type="compositionally biased region" description="Pro residues" evidence="5">
    <location>
        <begin position="664"/>
        <end position="678"/>
    </location>
</feature>
<feature type="compositionally biased region" description="Polar residues" evidence="5">
    <location>
        <begin position="504"/>
        <end position="522"/>
    </location>
</feature>
<dbReference type="Proteomes" id="UP000034805">
    <property type="component" value="Unassembled WGS sequence"/>
</dbReference>
<feature type="region of interest" description="Disordered" evidence="5">
    <location>
        <begin position="952"/>
        <end position="1036"/>
    </location>
</feature>
<dbReference type="SUPFAM" id="SSF50156">
    <property type="entry name" value="PDZ domain-like"/>
    <property type="match status" value="1"/>
</dbReference>
<gene>
    <name evidence="7" type="ORF">Z043_101756</name>
</gene>
<reference evidence="7 8" key="1">
    <citation type="submission" date="2015-08" db="EMBL/GenBank/DDBJ databases">
        <title>The genome of the Asian arowana (Scleropages formosus).</title>
        <authorList>
            <person name="Tan M.H."/>
            <person name="Gan H.M."/>
            <person name="Croft L.J."/>
            <person name="Austin C.M."/>
        </authorList>
    </citation>
    <scope>NUCLEOTIDE SEQUENCE [LARGE SCALE GENOMIC DNA]</scope>
    <source>
        <strain evidence="7">Aro1</strain>
    </source>
</reference>
<feature type="region of interest" description="Disordered" evidence="5">
    <location>
        <begin position="625"/>
        <end position="749"/>
    </location>
</feature>
<dbReference type="InterPro" id="IPR051976">
    <property type="entry name" value="Synaptopodin_domain"/>
</dbReference>
<feature type="region of interest" description="Disordered" evidence="5">
    <location>
        <begin position="402"/>
        <end position="443"/>
    </location>
</feature>
<feature type="compositionally biased region" description="Polar residues" evidence="5">
    <location>
        <begin position="820"/>
        <end position="842"/>
    </location>
</feature>
<feature type="domain" description="PDZ" evidence="6">
    <location>
        <begin position="13"/>
        <end position="71"/>
    </location>
</feature>
<dbReference type="GO" id="GO:0030018">
    <property type="term" value="C:Z disc"/>
    <property type="evidence" value="ECO:0007669"/>
    <property type="project" value="TreeGrafter"/>
</dbReference>
<dbReference type="EMBL" id="JARO02000399">
    <property type="protein sequence ID" value="KPP78720.1"/>
    <property type="molecule type" value="Genomic_DNA"/>
</dbReference>
<evidence type="ECO:0000256" key="5">
    <source>
        <dbReference type="SAM" id="MobiDB-lite"/>
    </source>
</evidence>
<accession>A0A0P7V942</accession>
<feature type="region of interest" description="Disordered" evidence="5">
    <location>
        <begin position="304"/>
        <end position="323"/>
    </location>
</feature>
<dbReference type="PANTHER" id="PTHR24217">
    <property type="entry name" value="PUTATIVE-RELATED"/>
    <property type="match status" value="1"/>
</dbReference>
<dbReference type="STRING" id="113540.ENSSFOP00015002081"/>
<comment type="caution">
    <text evidence="7">The sequence shown here is derived from an EMBL/GenBank/DDBJ whole genome shotgun (WGS) entry which is preliminary data.</text>
</comment>
<dbReference type="GO" id="GO:0003779">
    <property type="term" value="F:actin binding"/>
    <property type="evidence" value="ECO:0007669"/>
    <property type="project" value="TreeGrafter"/>
</dbReference>
<sequence>MFIECALVCRTMGTIKRKVDSGGRAAQAGLLEGDEVASLNGEPASDLAPQDIAARLEGPADSLELLVRRLRTQDEPRYWGKEKESWAPGVELSREIRSLKRFGKGAPSPAGPVQLGTSDCRREFGPDLDTRGSGPGVLRSATSSTRSLYIYSTRQERVGQGGRLAGSSCSLGQVEVTLQRPWGGGELSISRTEARGRVSPPKEGGNAEAPPASVSFGISAEGDASAEQWDSESERDLGPRKHRARHARFRRSESQSEKQLKEAKSKCRRIALLLTAAPNPNNKGVLMFEKHRQRARQYTLVSYGTGEEEPWSDEEEEEEQDDRTVRITFVATDKPQLNSDSVADAQGSCSAEISDLASQQLVVEKKPDSLEEMEHLPATKGKGALMFARRRQRVDEIAAAHEEMRSKGIPVEGPAGAGSPEPVPSYQVEEHPNKLYGDSQSGELSWGIKHQQYQEQQTPIQQYSPTVNGVAHQQPSEMQRSLVANRMAQPFSGVPNRVPAPFSPSRSITALESDQPGYSDNTFRVVPPPVPVITRPQVLSPTDQEQMVSRDERIAVPAIKTVMLQDTKKRSTAKMAFASNELLKASQTSQLLNAPKSDKKAGFESGAEEDYLSLGAEACNFLQTPTVKHKTPPPVAPKPSINLASPPWLTENTTQAQSEIPSPAAAPPVASPMQPRPPQQHATLSTWAPPELHPPRQQSVSAWAPAQTKAEPQLPSRAWGSSLQEAQAQAPVGPWAQPHAPASMLTPRQPAKSWNPPYISANSMASHLSQTAASKAHLMGSVSSARAVSPASDMPTMRGRGAELFARRQSRMEKFVVDSETVQANKARSQSPTPSLPSTWKYSPNVRAPPPSSYNPLLTPSYPPGAIKQHPASSVQTKANSKPKAKQATKHLNSLDVMKHQPYQLNVSLFTYNPTVEAKATTAPSPTSAPAPASQLMKPVGPVSVSYAFTRQSPQQPQAPSKLPPSPALHDGPAHQPNPAVSPHTATESHVVPGFPRVSKPEGVPISARLAAPRPKYSARKPSAGSKTWKPVVLGL</sequence>
<keyword evidence="2" id="KW-0963">Cytoplasm</keyword>
<dbReference type="Gene3D" id="2.30.42.10">
    <property type="match status" value="1"/>
</dbReference>
<feature type="region of interest" description="Disordered" evidence="5">
    <location>
        <begin position="818"/>
        <end position="889"/>
    </location>
</feature>
<dbReference type="GO" id="GO:0032233">
    <property type="term" value="P:positive regulation of actin filament bundle assembly"/>
    <property type="evidence" value="ECO:0007669"/>
    <property type="project" value="TreeGrafter"/>
</dbReference>
<feature type="compositionally biased region" description="Basic and acidic residues" evidence="5">
    <location>
        <begin position="250"/>
        <end position="261"/>
    </location>
</feature>
<dbReference type="AlphaFoldDB" id="A0A0P7V942"/>
<dbReference type="GO" id="GO:0005634">
    <property type="term" value="C:nucleus"/>
    <property type="evidence" value="ECO:0007669"/>
    <property type="project" value="TreeGrafter"/>
</dbReference>
<evidence type="ECO:0000259" key="6">
    <source>
        <dbReference type="PROSITE" id="PS50106"/>
    </source>
</evidence>
<evidence type="ECO:0000256" key="2">
    <source>
        <dbReference type="ARBA" id="ARBA00022490"/>
    </source>
</evidence>
<name>A0A0P7V942_SCLFO</name>
<proteinExistence type="inferred from homology"/>
<keyword evidence="3" id="KW-0597">Phosphoprotein</keyword>
<feature type="region of interest" description="Disordered" evidence="5">
    <location>
        <begin position="493"/>
        <end position="536"/>
    </location>
</feature>
<evidence type="ECO:0000256" key="4">
    <source>
        <dbReference type="ARBA" id="ARBA00038161"/>
    </source>
</evidence>
<feature type="region of interest" description="Disordered" evidence="5">
    <location>
        <begin position="184"/>
        <end position="261"/>
    </location>
</feature>
<dbReference type="PROSITE" id="PS50106">
    <property type="entry name" value="PDZ"/>
    <property type="match status" value="1"/>
</dbReference>
<feature type="compositionally biased region" description="Basic residues" evidence="5">
    <location>
        <begin position="240"/>
        <end position="249"/>
    </location>
</feature>
<feature type="compositionally biased region" description="Acidic residues" evidence="5">
    <location>
        <begin position="306"/>
        <end position="321"/>
    </location>
</feature>
<feature type="compositionally biased region" description="Polar residues" evidence="5">
    <location>
        <begin position="871"/>
        <end position="880"/>
    </location>
</feature>
<dbReference type="InterPro" id="IPR036034">
    <property type="entry name" value="PDZ_sf"/>
</dbReference>
<dbReference type="InterPro" id="IPR001478">
    <property type="entry name" value="PDZ"/>
</dbReference>
<evidence type="ECO:0000313" key="7">
    <source>
        <dbReference type="EMBL" id="KPP78720.1"/>
    </source>
</evidence>
<evidence type="ECO:0000313" key="8">
    <source>
        <dbReference type="Proteomes" id="UP000034805"/>
    </source>
</evidence>
<comment type="subcellular location">
    <subcellularLocation>
        <location evidence="1">Cytoplasm</location>
    </subcellularLocation>
</comment>